<dbReference type="EMBL" id="JAGIOL010000001">
    <property type="protein sequence ID" value="MBP2435437.1"/>
    <property type="molecule type" value="Genomic_DNA"/>
</dbReference>
<feature type="transmembrane region" description="Helical" evidence="2">
    <location>
        <begin position="71"/>
        <end position="93"/>
    </location>
</feature>
<keyword evidence="2" id="KW-1133">Transmembrane helix</keyword>
<evidence type="ECO:0000256" key="1">
    <source>
        <dbReference type="SAM" id="MobiDB-lite"/>
    </source>
</evidence>
<feature type="compositionally biased region" description="Polar residues" evidence="1">
    <location>
        <begin position="1"/>
        <end position="13"/>
    </location>
</feature>
<keyword evidence="5" id="KW-1185">Reference proteome</keyword>
<feature type="transmembrane region" description="Helical" evidence="2">
    <location>
        <begin position="99"/>
        <end position="118"/>
    </location>
</feature>
<feature type="transmembrane region" description="Helical" evidence="2">
    <location>
        <begin position="139"/>
        <end position="166"/>
    </location>
</feature>
<dbReference type="Proteomes" id="UP001519362">
    <property type="component" value="Unassembled WGS sequence"/>
</dbReference>
<proteinExistence type="predicted"/>
<reference evidence="4 5" key="1">
    <citation type="submission" date="2021-03" db="EMBL/GenBank/DDBJ databases">
        <title>Sequencing the genomes of 1000 actinobacteria strains.</title>
        <authorList>
            <person name="Klenk H.-P."/>
        </authorList>
    </citation>
    <scope>NUCLEOTIDE SEQUENCE [LARGE SCALE GENOMIC DNA]</scope>
    <source>
        <strain evidence="4 5">DSM 24221</strain>
    </source>
</reference>
<protein>
    <recommendedName>
        <fullName evidence="3">DUF4190 domain-containing protein</fullName>
    </recommendedName>
</protein>
<organism evidence="4 5">
    <name type="scientific">Microbacterium amylolyticum</name>
    <dbReference type="NCBI Taxonomy" id="936337"/>
    <lineage>
        <taxon>Bacteria</taxon>
        <taxon>Bacillati</taxon>
        <taxon>Actinomycetota</taxon>
        <taxon>Actinomycetes</taxon>
        <taxon>Micrococcales</taxon>
        <taxon>Microbacteriaceae</taxon>
        <taxon>Microbacterium</taxon>
    </lineage>
</organism>
<keyword evidence="2" id="KW-0472">Membrane</keyword>
<dbReference type="RefSeq" id="WP_241245039.1">
    <property type="nucleotide sequence ID" value="NZ_CP049253.1"/>
</dbReference>
<feature type="region of interest" description="Disordered" evidence="1">
    <location>
        <begin position="40"/>
        <end position="61"/>
    </location>
</feature>
<comment type="caution">
    <text evidence="4">The sequence shown here is derived from an EMBL/GenBank/DDBJ whole genome shotgun (WGS) entry which is preliminary data.</text>
</comment>
<gene>
    <name evidence="4" type="ORF">JOF34_000023</name>
</gene>
<evidence type="ECO:0000259" key="3">
    <source>
        <dbReference type="Pfam" id="PF13828"/>
    </source>
</evidence>
<dbReference type="InterPro" id="IPR025241">
    <property type="entry name" value="DUF4190"/>
</dbReference>
<accession>A0ABS4ZDX5</accession>
<sequence>MSQNQPDPFSENTVPIVPPHGQQPVVAPHGQQPVVAPVTTPYGSTPQYAPPPGSTPMNPAYTRPAARTNGLAVASMIFGFVAPASWMLFWLWFIPVLGWILMVAAPVAPLLAVIFGHIATSQIKRTGDSGRGMAITGLIFGYVAIAFTLLALAAAAIIFGGLFAFATSTGF</sequence>
<evidence type="ECO:0000313" key="5">
    <source>
        <dbReference type="Proteomes" id="UP001519362"/>
    </source>
</evidence>
<keyword evidence="2" id="KW-0812">Transmembrane</keyword>
<evidence type="ECO:0000313" key="4">
    <source>
        <dbReference type="EMBL" id="MBP2435437.1"/>
    </source>
</evidence>
<feature type="domain" description="DUF4190" evidence="3">
    <location>
        <begin position="97"/>
        <end position="151"/>
    </location>
</feature>
<name>A0ABS4ZDX5_9MICO</name>
<feature type="region of interest" description="Disordered" evidence="1">
    <location>
        <begin position="1"/>
        <end position="28"/>
    </location>
</feature>
<dbReference type="Pfam" id="PF13828">
    <property type="entry name" value="DUF4190"/>
    <property type="match status" value="1"/>
</dbReference>
<evidence type="ECO:0000256" key="2">
    <source>
        <dbReference type="SAM" id="Phobius"/>
    </source>
</evidence>